<dbReference type="GO" id="GO:0003960">
    <property type="term" value="F:quinone reductase (NADPH) activity"/>
    <property type="evidence" value="ECO:0007669"/>
    <property type="project" value="TreeGrafter"/>
</dbReference>
<dbReference type="OrthoDB" id="3509362at2759"/>
<dbReference type="GeneID" id="105895743"/>
<dbReference type="NCBIfam" id="TIGR02824">
    <property type="entry name" value="quinone_pig3"/>
    <property type="match status" value="1"/>
</dbReference>
<protein>
    <submittedName>
        <fullName evidence="5">Quinone oxidoreductase PIG3</fullName>
    </submittedName>
</protein>
<dbReference type="InterPro" id="IPR020843">
    <property type="entry name" value="ER"/>
</dbReference>
<dbReference type="InterPro" id="IPR014189">
    <property type="entry name" value="Quinone_OxRdtase_PIG3"/>
</dbReference>
<dbReference type="FunFam" id="3.40.50.720:FF:000314">
    <property type="entry name" value="Quinone oxidoreductase PIG3"/>
    <property type="match status" value="1"/>
</dbReference>
<dbReference type="KEGG" id="char:105895743"/>
<dbReference type="CTD" id="9540"/>
<dbReference type="PANTHER" id="PTHR48106">
    <property type="entry name" value="QUINONE OXIDOREDUCTASE PIG3-RELATED"/>
    <property type="match status" value="1"/>
</dbReference>
<dbReference type="InterPro" id="IPR013149">
    <property type="entry name" value="ADH-like_C"/>
</dbReference>
<keyword evidence="4" id="KW-1185">Reference proteome</keyword>
<dbReference type="Gene3D" id="3.90.180.10">
    <property type="entry name" value="Medium-chain alcohol dehydrogenases, catalytic domain"/>
    <property type="match status" value="1"/>
</dbReference>
<accession>A0A6P8GEU2</accession>
<dbReference type="PANTHER" id="PTHR48106:SF18">
    <property type="entry name" value="QUINONE OXIDOREDUCTASE PIG3"/>
    <property type="match status" value="1"/>
</dbReference>
<reference evidence="5" key="1">
    <citation type="submission" date="2025-08" db="UniProtKB">
        <authorList>
            <consortium name="RefSeq"/>
        </authorList>
    </citation>
    <scope>IDENTIFICATION</scope>
</reference>
<organism evidence="4 5">
    <name type="scientific">Clupea harengus</name>
    <name type="common">Atlantic herring</name>
    <dbReference type="NCBI Taxonomy" id="7950"/>
    <lineage>
        <taxon>Eukaryota</taxon>
        <taxon>Metazoa</taxon>
        <taxon>Chordata</taxon>
        <taxon>Craniata</taxon>
        <taxon>Vertebrata</taxon>
        <taxon>Euteleostomi</taxon>
        <taxon>Actinopterygii</taxon>
        <taxon>Neopterygii</taxon>
        <taxon>Teleostei</taxon>
        <taxon>Clupei</taxon>
        <taxon>Clupeiformes</taxon>
        <taxon>Clupeoidei</taxon>
        <taxon>Clupeidae</taxon>
        <taxon>Clupea</taxon>
    </lineage>
</organism>
<evidence type="ECO:0000259" key="3">
    <source>
        <dbReference type="SMART" id="SM00829"/>
    </source>
</evidence>
<evidence type="ECO:0000313" key="5">
    <source>
        <dbReference type="RefSeq" id="XP_031435676.1"/>
    </source>
</evidence>
<dbReference type="GO" id="GO:0048038">
    <property type="term" value="F:quinone binding"/>
    <property type="evidence" value="ECO:0007669"/>
    <property type="project" value="TreeGrafter"/>
</dbReference>
<keyword evidence="2" id="KW-0560">Oxidoreductase</keyword>
<gene>
    <name evidence="5" type="primary">tp53i3</name>
</gene>
<dbReference type="GO" id="GO:0070402">
    <property type="term" value="F:NADPH binding"/>
    <property type="evidence" value="ECO:0007669"/>
    <property type="project" value="TreeGrafter"/>
</dbReference>
<evidence type="ECO:0000256" key="2">
    <source>
        <dbReference type="ARBA" id="ARBA00023002"/>
    </source>
</evidence>
<dbReference type="InterPro" id="IPR013154">
    <property type="entry name" value="ADH-like_N"/>
</dbReference>
<evidence type="ECO:0000313" key="4">
    <source>
        <dbReference type="Proteomes" id="UP000515152"/>
    </source>
</evidence>
<keyword evidence="1" id="KW-0521">NADP</keyword>
<name>A0A6P8GEU2_CLUHA</name>
<proteinExistence type="predicted"/>
<feature type="domain" description="Enoyl reductase (ER)" evidence="3">
    <location>
        <begin position="23"/>
        <end position="342"/>
    </location>
</feature>
<dbReference type="Pfam" id="PF08240">
    <property type="entry name" value="ADH_N"/>
    <property type="match status" value="1"/>
</dbReference>
<dbReference type="SUPFAM" id="SSF50129">
    <property type="entry name" value="GroES-like"/>
    <property type="match status" value="1"/>
</dbReference>
<dbReference type="CDD" id="cd05276">
    <property type="entry name" value="p53_inducible_oxidoreductase"/>
    <property type="match status" value="1"/>
</dbReference>
<dbReference type="AlphaFoldDB" id="A0A6P8GEU2"/>
<sequence>MLQQPGSTVQENTMLAVCVDDPGGPEKMYVGKVFRPQPKAGEILIKVHATALNRADLLQRRGLYPAPPGESEILGLEAAGTVAALGLGVQGQWVLGQRVMALLSGGGYAEFVSVPEELVMPVPPHLTITQAAALPEAWLTAFQLLHLIAKVQPGETVLVHAGASGVGTAAIQLLRLTQAIPLVTAGTQEKLKMTEKLGAAAAYNYKDEEFAERVMEFTKGRGADVILDCVGGSCWKKNVQCLAMDGRWVLYGAMGGRHVEGDLLGKLLSKRGHLLCSLLRSRSLQYKAELVKAFSDRALQHFEPLNSSVALKPVIDSVFSMQDIAVAHQHMEANKNMGKIVIRVIESTPEEL</sequence>
<dbReference type="Gene3D" id="3.40.50.720">
    <property type="entry name" value="NAD(P)-binding Rossmann-like Domain"/>
    <property type="match status" value="1"/>
</dbReference>
<dbReference type="Pfam" id="PF00107">
    <property type="entry name" value="ADH_zinc_N"/>
    <property type="match status" value="1"/>
</dbReference>
<dbReference type="SMART" id="SM00829">
    <property type="entry name" value="PKS_ER"/>
    <property type="match status" value="1"/>
</dbReference>
<dbReference type="InterPro" id="IPR036291">
    <property type="entry name" value="NAD(P)-bd_dom_sf"/>
</dbReference>
<dbReference type="SUPFAM" id="SSF51735">
    <property type="entry name" value="NAD(P)-binding Rossmann-fold domains"/>
    <property type="match status" value="1"/>
</dbReference>
<dbReference type="InterPro" id="IPR011032">
    <property type="entry name" value="GroES-like_sf"/>
</dbReference>
<dbReference type="Proteomes" id="UP000515152">
    <property type="component" value="Chromosome 14"/>
</dbReference>
<dbReference type="RefSeq" id="XP_031435676.1">
    <property type="nucleotide sequence ID" value="XM_031579816.2"/>
</dbReference>
<evidence type="ECO:0000256" key="1">
    <source>
        <dbReference type="ARBA" id="ARBA00022857"/>
    </source>
</evidence>